<organism evidence="2 3">
    <name type="scientific">Thermosporothrix hazakensis</name>
    <dbReference type="NCBI Taxonomy" id="644383"/>
    <lineage>
        <taxon>Bacteria</taxon>
        <taxon>Bacillati</taxon>
        <taxon>Chloroflexota</taxon>
        <taxon>Ktedonobacteria</taxon>
        <taxon>Ktedonobacterales</taxon>
        <taxon>Thermosporotrichaceae</taxon>
        <taxon>Thermosporothrix</taxon>
    </lineage>
</organism>
<keyword evidence="1" id="KW-0472">Membrane</keyword>
<dbReference type="Proteomes" id="UP000248806">
    <property type="component" value="Unassembled WGS sequence"/>
</dbReference>
<comment type="caution">
    <text evidence="2">The sequence shown here is derived from an EMBL/GenBank/DDBJ whole genome shotgun (WGS) entry which is preliminary data.</text>
</comment>
<keyword evidence="3" id="KW-1185">Reference proteome</keyword>
<feature type="transmembrane region" description="Helical" evidence="1">
    <location>
        <begin position="31"/>
        <end position="49"/>
    </location>
</feature>
<feature type="transmembrane region" description="Helical" evidence="1">
    <location>
        <begin position="150"/>
        <end position="173"/>
    </location>
</feature>
<dbReference type="RefSeq" id="WP_111322851.1">
    <property type="nucleotide sequence ID" value="NZ_BIFX01000001.1"/>
</dbReference>
<evidence type="ECO:0000313" key="2">
    <source>
        <dbReference type="EMBL" id="PZW29455.1"/>
    </source>
</evidence>
<feature type="transmembrane region" description="Helical" evidence="1">
    <location>
        <begin position="55"/>
        <end position="76"/>
    </location>
</feature>
<reference evidence="2 3" key="1">
    <citation type="submission" date="2018-06" db="EMBL/GenBank/DDBJ databases">
        <title>Genomic Encyclopedia of Archaeal and Bacterial Type Strains, Phase II (KMG-II): from individual species to whole genera.</title>
        <authorList>
            <person name="Goeker M."/>
        </authorList>
    </citation>
    <scope>NUCLEOTIDE SEQUENCE [LARGE SCALE GENOMIC DNA]</scope>
    <source>
        <strain evidence="2 3">ATCC BAA-1881</strain>
    </source>
</reference>
<name>A0A326U8D8_THEHA</name>
<sequence length="287" mass="34072">MRQVQQQSEQPEQRQTKGFDAFQVWYAYRHINYAVLYFFFLTLLLTMINNTILSYFVFFAWLLLLFLIPLGIVIYLHIRSFQVQKRIDFLRSSAPHTQRILEPQPLPDAHVLHPPLIVRMRFHWFAWLSGLLVWLGLVFIPLITQFGPTIAGFFLNLPLGLGLLVLLLALYVLDPFRGPLLYPSFTITESGITAHYLWHRAVTIRWDEVRYFALTGYKTNAATETYELSDGTHTIRWRNPFSHNLSFYKPTMSREEYERFFRDLPAFIRAKTGRPLLDLRFQKFFLW</sequence>
<evidence type="ECO:0000256" key="1">
    <source>
        <dbReference type="SAM" id="Phobius"/>
    </source>
</evidence>
<feature type="transmembrane region" description="Helical" evidence="1">
    <location>
        <begin position="124"/>
        <end position="144"/>
    </location>
</feature>
<dbReference type="AlphaFoldDB" id="A0A326U8D8"/>
<keyword evidence="1" id="KW-1133">Transmembrane helix</keyword>
<protein>
    <submittedName>
        <fullName evidence="2">Uncharacterized protein</fullName>
    </submittedName>
</protein>
<evidence type="ECO:0000313" key="3">
    <source>
        <dbReference type="Proteomes" id="UP000248806"/>
    </source>
</evidence>
<keyword evidence="1" id="KW-0812">Transmembrane</keyword>
<proteinExistence type="predicted"/>
<accession>A0A326U8D8</accession>
<gene>
    <name evidence="2" type="ORF">EI42_02750</name>
</gene>
<dbReference type="EMBL" id="QKUF01000008">
    <property type="protein sequence ID" value="PZW29455.1"/>
    <property type="molecule type" value="Genomic_DNA"/>
</dbReference>